<reference evidence="2 3" key="1">
    <citation type="journal article" date="2012" name="BMC Genomics">
        <title>Comparative genomic analysis and phylogenetic position of Theileria equi.</title>
        <authorList>
            <person name="Kappmeyer L.S."/>
            <person name="Thiagarajan M."/>
            <person name="Herndon D.R."/>
            <person name="Ramsay J.D."/>
            <person name="Caler E."/>
            <person name="Djikeng A."/>
            <person name="Gillespie J.J."/>
            <person name="Lau A.O."/>
            <person name="Roalson E.H."/>
            <person name="Silva J.C."/>
            <person name="Silva M.G."/>
            <person name="Suarez C.E."/>
            <person name="Ueti M.W."/>
            <person name="Nene V.M."/>
            <person name="Mealey R.H."/>
            <person name="Knowles D.P."/>
            <person name="Brayton K.A."/>
        </authorList>
    </citation>
    <scope>NUCLEOTIDE SEQUENCE [LARGE SCALE GENOMIC DNA]</scope>
    <source>
        <strain evidence="2 3">WA</strain>
    </source>
</reference>
<dbReference type="eggNOG" id="ENOG502QWV3">
    <property type="taxonomic scope" value="Eukaryota"/>
</dbReference>
<feature type="transmembrane region" description="Helical" evidence="1">
    <location>
        <begin position="25"/>
        <end position="48"/>
    </location>
</feature>
<sequence>MASSTTVKGRADSRYVKLAELSPKLLFLLLLVSNLSLVLAGFVGYSIITRLFGPFSCKEIRSMLFNKAEKKKCIFAEIQARTSHISLTSAWAVLIFFGILFVSSVYINLFVLKHMFKKRSKAE</sequence>
<keyword evidence="1" id="KW-0472">Membrane</keyword>
<dbReference type="AlphaFoldDB" id="L0AWJ4"/>
<dbReference type="Proteomes" id="UP000031512">
    <property type="component" value="Chromosome 1"/>
</dbReference>
<evidence type="ECO:0000313" key="3">
    <source>
        <dbReference type="Proteomes" id="UP000031512"/>
    </source>
</evidence>
<dbReference type="VEuPathDB" id="PiroplasmaDB:BEWA_024770"/>
<proteinExistence type="predicted"/>
<feature type="transmembrane region" description="Helical" evidence="1">
    <location>
        <begin position="90"/>
        <end position="112"/>
    </location>
</feature>
<accession>L0AWJ4</accession>
<dbReference type="RefSeq" id="XP_004829294.1">
    <property type="nucleotide sequence ID" value="XM_004829237.1"/>
</dbReference>
<keyword evidence="1" id="KW-1133">Transmembrane helix</keyword>
<keyword evidence="1" id="KW-0812">Transmembrane</keyword>
<organism evidence="2 3">
    <name type="scientific">Theileria equi strain WA</name>
    <dbReference type="NCBI Taxonomy" id="1537102"/>
    <lineage>
        <taxon>Eukaryota</taxon>
        <taxon>Sar</taxon>
        <taxon>Alveolata</taxon>
        <taxon>Apicomplexa</taxon>
        <taxon>Aconoidasida</taxon>
        <taxon>Piroplasmida</taxon>
        <taxon>Theileriidae</taxon>
        <taxon>Theileria</taxon>
    </lineage>
</organism>
<name>L0AWJ4_THEEQ</name>
<dbReference type="KEGG" id="beq:BEWA_024770"/>
<evidence type="ECO:0000256" key="1">
    <source>
        <dbReference type="SAM" id="Phobius"/>
    </source>
</evidence>
<evidence type="ECO:0000313" key="2">
    <source>
        <dbReference type="EMBL" id="AFZ79628.1"/>
    </source>
</evidence>
<dbReference type="EMBL" id="CP001669">
    <property type="protein sequence ID" value="AFZ79628.1"/>
    <property type="molecule type" value="Genomic_DNA"/>
</dbReference>
<keyword evidence="3" id="KW-1185">Reference proteome</keyword>
<protein>
    <submittedName>
        <fullName evidence="2">Membrane protein, putative</fullName>
    </submittedName>
</protein>
<dbReference type="GeneID" id="15806205"/>
<gene>
    <name evidence="2" type="ORF">BEWA_024770</name>
</gene>
<dbReference type="OrthoDB" id="361760at2759"/>